<dbReference type="OrthoDB" id="115252at2"/>
<accession>A0A2T0MMX2</accession>
<dbReference type="AlphaFoldDB" id="A0A2T0MMX2"/>
<protein>
    <submittedName>
        <fullName evidence="3">Phosphotransferase family enzyme</fullName>
    </submittedName>
</protein>
<name>A0A2T0MMX2_9ACTN</name>
<keyword evidence="3" id="KW-0808">Transferase</keyword>
<reference evidence="3 4" key="1">
    <citation type="submission" date="2018-03" db="EMBL/GenBank/DDBJ databases">
        <title>Genomic Encyclopedia of Type Strains, Phase III (KMG-III): the genomes of soil and plant-associated and newly described type strains.</title>
        <authorList>
            <person name="Whitman W."/>
        </authorList>
    </citation>
    <scope>NUCLEOTIDE SEQUENCE [LARGE SCALE GENOMIC DNA]</scope>
    <source>
        <strain evidence="3 4">CGMCC 4.7104</strain>
    </source>
</reference>
<keyword evidence="4" id="KW-1185">Reference proteome</keyword>
<comment type="caution">
    <text evidence="3">The sequence shown here is derived from an EMBL/GenBank/DDBJ whole genome shotgun (WGS) entry which is preliminary data.</text>
</comment>
<dbReference type="InterPro" id="IPR011009">
    <property type="entry name" value="Kinase-like_dom_sf"/>
</dbReference>
<feature type="compositionally biased region" description="Low complexity" evidence="1">
    <location>
        <begin position="8"/>
        <end position="26"/>
    </location>
</feature>
<dbReference type="Gene3D" id="3.90.1200.10">
    <property type="match status" value="1"/>
</dbReference>
<dbReference type="Pfam" id="PF01636">
    <property type="entry name" value="APH"/>
    <property type="match status" value="1"/>
</dbReference>
<feature type="domain" description="Aminoglycoside phosphotransferase" evidence="2">
    <location>
        <begin position="94"/>
        <end position="281"/>
    </location>
</feature>
<dbReference type="InterPro" id="IPR002575">
    <property type="entry name" value="Aminoglycoside_PTrfase"/>
</dbReference>
<dbReference type="Proteomes" id="UP000238312">
    <property type="component" value="Unassembled WGS sequence"/>
</dbReference>
<organism evidence="3 4">
    <name type="scientific">Nonomuraea fuscirosea</name>
    <dbReference type="NCBI Taxonomy" id="1291556"/>
    <lineage>
        <taxon>Bacteria</taxon>
        <taxon>Bacillati</taxon>
        <taxon>Actinomycetota</taxon>
        <taxon>Actinomycetes</taxon>
        <taxon>Streptosporangiales</taxon>
        <taxon>Streptosporangiaceae</taxon>
        <taxon>Nonomuraea</taxon>
    </lineage>
</organism>
<evidence type="ECO:0000256" key="1">
    <source>
        <dbReference type="SAM" id="MobiDB-lite"/>
    </source>
</evidence>
<dbReference type="EMBL" id="PVNG01000020">
    <property type="protein sequence ID" value="PRX59238.1"/>
    <property type="molecule type" value="Genomic_DNA"/>
</dbReference>
<evidence type="ECO:0000313" key="4">
    <source>
        <dbReference type="Proteomes" id="UP000238312"/>
    </source>
</evidence>
<proteinExistence type="predicted"/>
<dbReference type="RefSeq" id="WP_106248069.1">
    <property type="nucleotide sequence ID" value="NZ_PVNG01000020.1"/>
</dbReference>
<evidence type="ECO:0000259" key="2">
    <source>
        <dbReference type="Pfam" id="PF01636"/>
    </source>
</evidence>
<dbReference type="SUPFAM" id="SSF56112">
    <property type="entry name" value="Protein kinase-like (PK-like)"/>
    <property type="match status" value="1"/>
</dbReference>
<sequence>MPSRSRHGSAPGPAAEPAAEPATGSADGPATGSVAGPAGLSVTGPAAVSAAVALAAEHGVRVREPVVLNDSFNLRVHLRPAPIVARIPTVTALGRPRPAEALERELAVASYLHAAGAPVVPPSDLLPPGPHVRDGVTLSFWAYAEHDPGHVTTPETAGRMLAELHGVLRGFSGELPLLGPVLREPVRLPELLSGRIEPQALDRLRTAHATLVERLGTEQTERAAQVVHGDAHPGNLLATPAGPLWNDFEECMSAPVGWDLACLSRTTRLDGRAAVRAYGADPDDPELRTYVAARGLQGTLWVLVRALRLPEHAAGARAALDAWLRDPSGMTR</sequence>
<feature type="region of interest" description="Disordered" evidence="1">
    <location>
        <begin position="1"/>
        <end position="32"/>
    </location>
</feature>
<dbReference type="GO" id="GO:0016740">
    <property type="term" value="F:transferase activity"/>
    <property type="evidence" value="ECO:0007669"/>
    <property type="project" value="UniProtKB-KW"/>
</dbReference>
<evidence type="ECO:0000313" key="3">
    <source>
        <dbReference type="EMBL" id="PRX59238.1"/>
    </source>
</evidence>
<gene>
    <name evidence="3" type="ORF">B0I32_1208</name>
</gene>